<dbReference type="EMBL" id="SPQQ01000010">
    <property type="protein sequence ID" value="TGE35886.1"/>
    <property type="molecule type" value="Genomic_DNA"/>
</dbReference>
<accession>A0A4Z0R2L5</accession>
<dbReference type="RefSeq" id="WP_135550850.1">
    <property type="nucleotide sequence ID" value="NZ_SPQQ01000010.1"/>
</dbReference>
<protein>
    <submittedName>
        <fullName evidence="1">Uncharacterized protein</fullName>
    </submittedName>
</protein>
<dbReference type="Proteomes" id="UP000298460">
    <property type="component" value="Unassembled WGS sequence"/>
</dbReference>
<comment type="caution">
    <text evidence="1">The sequence shown here is derived from an EMBL/GenBank/DDBJ whole genome shotgun (WGS) entry which is preliminary data.</text>
</comment>
<dbReference type="AlphaFoldDB" id="A0A4Z0R2L5"/>
<dbReference type="OrthoDB" id="9995054at2"/>
<reference evidence="1 2" key="1">
    <citation type="submission" date="2019-03" db="EMBL/GenBank/DDBJ databases">
        <title>Draft Genome Sequence of Desulfosporosinus fructosivorans Strain 63.6F, Isolated from Marine Sediment in the Baltic Sea.</title>
        <authorList>
            <person name="Hausmann B."/>
            <person name="Vandieken V."/>
            <person name="Pjevac P."/>
            <person name="Schreck K."/>
            <person name="Herbold C.W."/>
            <person name="Loy A."/>
        </authorList>
    </citation>
    <scope>NUCLEOTIDE SEQUENCE [LARGE SCALE GENOMIC DNA]</scope>
    <source>
        <strain evidence="1 2">63.6F</strain>
    </source>
</reference>
<evidence type="ECO:0000313" key="1">
    <source>
        <dbReference type="EMBL" id="TGE35886.1"/>
    </source>
</evidence>
<gene>
    <name evidence="1" type="ORF">E4K67_22480</name>
</gene>
<proteinExistence type="predicted"/>
<organism evidence="1 2">
    <name type="scientific">Desulfosporosinus fructosivorans</name>
    <dbReference type="NCBI Taxonomy" id="2018669"/>
    <lineage>
        <taxon>Bacteria</taxon>
        <taxon>Bacillati</taxon>
        <taxon>Bacillota</taxon>
        <taxon>Clostridia</taxon>
        <taxon>Eubacteriales</taxon>
        <taxon>Desulfitobacteriaceae</taxon>
        <taxon>Desulfosporosinus</taxon>
    </lineage>
</organism>
<evidence type="ECO:0000313" key="2">
    <source>
        <dbReference type="Proteomes" id="UP000298460"/>
    </source>
</evidence>
<sequence>MSRDLNMGNYDASGNLKVTNVEGLQSTYGYAAVAITPAATPTDLLTISGSATKTVRVKSVTVSGQATTAGSMDVSIVKRTAVNTAGTASAPVPGKFDSSDAAATAALAQYSANATALGAGVVIATKKLNLGLAGAGGSVTFDFATRNDKALILRGATQALAINLNGQAVPAGGTITYAVEFEEDNS</sequence>
<name>A0A4Z0R2L5_9FIRM</name>
<keyword evidence="2" id="KW-1185">Reference proteome</keyword>